<dbReference type="AlphaFoldDB" id="A0AA36NJX9"/>
<dbReference type="Pfam" id="PF01467">
    <property type="entry name" value="CTP_transf_like"/>
    <property type="match status" value="1"/>
</dbReference>
<evidence type="ECO:0000313" key="2">
    <source>
        <dbReference type="EMBL" id="CAJ1410119.1"/>
    </source>
</evidence>
<dbReference type="PANTHER" id="PTHR31285:SF0">
    <property type="entry name" value="NICOTINAMIDE MONONUCLEOTIDE ADENYLYLTRANSFERASE"/>
    <property type="match status" value="1"/>
</dbReference>
<name>A0AA36NJX9_9DINO</name>
<reference evidence="2" key="1">
    <citation type="submission" date="2023-08" db="EMBL/GenBank/DDBJ databases">
        <authorList>
            <person name="Chen Y."/>
            <person name="Shah S."/>
            <person name="Dougan E. K."/>
            <person name="Thang M."/>
            <person name="Chan C."/>
        </authorList>
    </citation>
    <scope>NUCLEOTIDE SEQUENCE</scope>
</reference>
<comment type="caution">
    <text evidence="2">The sequence shown here is derived from an EMBL/GenBank/DDBJ whole genome shotgun (WGS) entry which is preliminary data.</text>
</comment>
<keyword evidence="3" id="KW-1185">Reference proteome</keyword>
<dbReference type="GO" id="GO:0016887">
    <property type="term" value="F:ATP hydrolysis activity"/>
    <property type="evidence" value="ECO:0007669"/>
    <property type="project" value="TreeGrafter"/>
</dbReference>
<dbReference type="Gene3D" id="3.40.50.620">
    <property type="entry name" value="HUPs"/>
    <property type="match status" value="1"/>
</dbReference>
<accession>A0AA36NJX9</accession>
<evidence type="ECO:0000313" key="3">
    <source>
        <dbReference type="Proteomes" id="UP001178507"/>
    </source>
</evidence>
<dbReference type="EMBL" id="CAUJNA010003805">
    <property type="protein sequence ID" value="CAJ1410119.1"/>
    <property type="molecule type" value="Genomic_DNA"/>
</dbReference>
<dbReference type="PANTHER" id="PTHR31285">
    <property type="entry name" value="NICOTINAMIDE MONONUCLEOTIDE ADENYLYLTRANSFERASE"/>
    <property type="match status" value="1"/>
</dbReference>
<protein>
    <recommendedName>
        <fullName evidence="1">Cytidyltransferase-like domain-containing protein</fullName>
    </recommendedName>
</protein>
<evidence type="ECO:0000259" key="1">
    <source>
        <dbReference type="Pfam" id="PF01467"/>
    </source>
</evidence>
<dbReference type="InterPro" id="IPR004821">
    <property type="entry name" value="Cyt_trans-like"/>
</dbReference>
<dbReference type="GO" id="GO:0005634">
    <property type="term" value="C:nucleus"/>
    <property type="evidence" value="ECO:0007669"/>
    <property type="project" value="TreeGrafter"/>
</dbReference>
<dbReference type="GO" id="GO:0000309">
    <property type="term" value="F:nicotinamide-nucleotide adenylyltransferase activity"/>
    <property type="evidence" value="ECO:0007669"/>
    <property type="project" value="TreeGrafter"/>
</dbReference>
<dbReference type="Proteomes" id="UP001178507">
    <property type="component" value="Unassembled WGS sequence"/>
</dbReference>
<organism evidence="2 3">
    <name type="scientific">Effrenium voratum</name>
    <dbReference type="NCBI Taxonomy" id="2562239"/>
    <lineage>
        <taxon>Eukaryota</taxon>
        <taxon>Sar</taxon>
        <taxon>Alveolata</taxon>
        <taxon>Dinophyceae</taxon>
        <taxon>Suessiales</taxon>
        <taxon>Symbiodiniaceae</taxon>
        <taxon>Effrenium</taxon>
    </lineage>
</organism>
<dbReference type="SUPFAM" id="SSF52374">
    <property type="entry name" value="Nucleotidylyl transferase"/>
    <property type="match status" value="1"/>
</dbReference>
<feature type="domain" description="Cytidyltransferase-like" evidence="1">
    <location>
        <begin position="54"/>
        <end position="224"/>
    </location>
</feature>
<sequence length="232" mass="24951">MEDALGAAARHAGSGLKDLLTELVAGKLTHLVALDVGTGVVCLPQAEVPEGTMLLPGSFNPVHEGHEEMARRAAEMLGRLRVVNADKGAIDVETLCSRLEKAVARGNRILASRATLFQHKADVFPGCVFVVGYDSYRRILDAKYYAPAGAFEGSSDEERQAWVITALQKLHSKRVSFVVAGRVDGDGFKSIETHSILKLPEELSGLFLALPDFRNDISSTALRAKAAHESTA</sequence>
<dbReference type="GO" id="GO:0005737">
    <property type="term" value="C:cytoplasm"/>
    <property type="evidence" value="ECO:0007669"/>
    <property type="project" value="TreeGrafter"/>
</dbReference>
<proteinExistence type="predicted"/>
<dbReference type="InterPro" id="IPR014729">
    <property type="entry name" value="Rossmann-like_a/b/a_fold"/>
</dbReference>
<gene>
    <name evidence="2" type="ORF">EVOR1521_LOCUS31045</name>
</gene>